<keyword evidence="8" id="KW-1185">Reference proteome</keyword>
<comment type="similarity">
    <text evidence="1 5">Belongs to the glutathione peroxidase family.</text>
</comment>
<dbReference type="AlphaFoldDB" id="A0AAX4HL77"/>
<dbReference type="InterPro" id="IPR036249">
    <property type="entry name" value="Thioredoxin-like_sf"/>
</dbReference>
<dbReference type="PIRSF" id="PIRSF000303">
    <property type="entry name" value="Glutathion_perox"/>
    <property type="match status" value="1"/>
</dbReference>
<evidence type="ECO:0000256" key="5">
    <source>
        <dbReference type="RuleBase" id="RU000499"/>
    </source>
</evidence>
<dbReference type="Gene3D" id="3.40.30.10">
    <property type="entry name" value="Glutaredoxin"/>
    <property type="match status" value="1"/>
</dbReference>
<feature type="active site" evidence="4">
    <location>
        <position position="51"/>
    </location>
</feature>
<sequence length="172" mass="19460">MRFLAFLLFLTNVAFAQDFYAIKDKSIKGDEFKMESLKGKTVLVVNIASQCGYTPQLEGLESLYKKYQAKNFVLLGVPTNDFGGQTPEDDKGMLEFCQKNYNVTFPVLTKKTILGKEKRELYKFLTSGQYKGEVSWNFEKFLVNKEGKVVGRFGSSTKPDDSKLTKAIESSL</sequence>
<reference evidence="7 8" key="1">
    <citation type="submission" date="2023-11" db="EMBL/GenBank/DDBJ databases">
        <title>Peredibacter starrii A3.12.</title>
        <authorList>
            <person name="Mitchell R.J."/>
        </authorList>
    </citation>
    <scope>NUCLEOTIDE SEQUENCE [LARGE SCALE GENOMIC DNA]</scope>
    <source>
        <strain evidence="7 8">A3.12</strain>
    </source>
</reference>
<dbReference type="RefSeq" id="WP_321391658.1">
    <property type="nucleotide sequence ID" value="NZ_CP139487.1"/>
</dbReference>
<evidence type="ECO:0000256" key="3">
    <source>
        <dbReference type="ARBA" id="ARBA00023002"/>
    </source>
</evidence>
<organism evidence="7 8">
    <name type="scientific">Peredibacter starrii</name>
    <dbReference type="NCBI Taxonomy" id="28202"/>
    <lineage>
        <taxon>Bacteria</taxon>
        <taxon>Pseudomonadati</taxon>
        <taxon>Bdellovibrionota</taxon>
        <taxon>Bacteriovoracia</taxon>
        <taxon>Bacteriovoracales</taxon>
        <taxon>Bacteriovoracaceae</taxon>
        <taxon>Peredibacter</taxon>
    </lineage>
</organism>
<dbReference type="Proteomes" id="UP001324634">
    <property type="component" value="Chromosome"/>
</dbReference>
<dbReference type="PRINTS" id="PR01011">
    <property type="entry name" value="GLUTPROXDASE"/>
</dbReference>
<dbReference type="InterPro" id="IPR000889">
    <property type="entry name" value="Glutathione_peroxidase"/>
</dbReference>
<evidence type="ECO:0000313" key="7">
    <source>
        <dbReference type="EMBL" id="WPU63945.1"/>
    </source>
</evidence>
<evidence type="ECO:0000256" key="6">
    <source>
        <dbReference type="SAM" id="SignalP"/>
    </source>
</evidence>
<dbReference type="SUPFAM" id="SSF52833">
    <property type="entry name" value="Thioredoxin-like"/>
    <property type="match status" value="1"/>
</dbReference>
<dbReference type="CDD" id="cd00340">
    <property type="entry name" value="GSH_Peroxidase"/>
    <property type="match status" value="1"/>
</dbReference>
<evidence type="ECO:0000256" key="1">
    <source>
        <dbReference type="ARBA" id="ARBA00006926"/>
    </source>
</evidence>
<feature type="signal peptide" evidence="6">
    <location>
        <begin position="1"/>
        <end position="16"/>
    </location>
</feature>
<proteinExistence type="inferred from homology"/>
<dbReference type="PROSITE" id="PS51355">
    <property type="entry name" value="GLUTATHIONE_PEROXID_3"/>
    <property type="match status" value="1"/>
</dbReference>
<accession>A0AAX4HL77</accession>
<gene>
    <name evidence="7" type="ORF">SOO65_14715</name>
</gene>
<keyword evidence="2 5" id="KW-0575">Peroxidase</keyword>
<dbReference type="GO" id="GO:0034599">
    <property type="term" value="P:cellular response to oxidative stress"/>
    <property type="evidence" value="ECO:0007669"/>
    <property type="project" value="TreeGrafter"/>
</dbReference>
<keyword evidence="3 5" id="KW-0560">Oxidoreductase</keyword>
<name>A0AAX4HL77_9BACT</name>
<evidence type="ECO:0000256" key="4">
    <source>
        <dbReference type="PIRSR" id="PIRSR000303-1"/>
    </source>
</evidence>
<feature type="chain" id="PRO_5043466696" description="Glutathione peroxidase" evidence="6">
    <location>
        <begin position="17"/>
        <end position="172"/>
    </location>
</feature>
<dbReference type="Pfam" id="PF00255">
    <property type="entry name" value="GSHPx"/>
    <property type="match status" value="1"/>
</dbReference>
<dbReference type="EMBL" id="CP139487">
    <property type="protein sequence ID" value="WPU63945.1"/>
    <property type="molecule type" value="Genomic_DNA"/>
</dbReference>
<evidence type="ECO:0000256" key="2">
    <source>
        <dbReference type="ARBA" id="ARBA00022559"/>
    </source>
</evidence>
<evidence type="ECO:0000313" key="8">
    <source>
        <dbReference type="Proteomes" id="UP001324634"/>
    </source>
</evidence>
<dbReference type="PANTHER" id="PTHR11592:SF78">
    <property type="entry name" value="GLUTATHIONE PEROXIDASE"/>
    <property type="match status" value="1"/>
</dbReference>
<keyword evidence="6" id="KW-0732">Signal</keyword>
<dbReference type="GO" id="GO:0004601">
    <property type="term" value="F:peroxidase activity"/>
    <property type="evidence" value="ECO:0007669"/>
    <property type="project" value="UniProtKB-KW"/>
</dbReference>
<protein>
    <recommendedName>
        <fullName evidence="5">Glutathione peroxidase</fullName>
    </recommendedName>
</protein>
<dbReference type="KEGG" id="psti:SOO65_14715"/>
<dbReference type="PANTHER" id="PTHR11592">
    <property type="entry name" value="GLUTATHIONE PEROXIDASE"/>
    <property type="match status" value="1"/>
</dbReference>